<dbReference type="GO" id="GO:0005524">
    <property type="term" value="F:ATP binding"/>
    <property type="evidence" value="ECO:0007669"/>
    <property type="project" value="UniProtKB-KW"/>
</dbReference>
<reference evidence="5 6" key="1">
    <citation type="submission" date="2024-02" db="EMBL/GenBank/DDBJ databases">
        <title>Haloferula sargassicola NBRC 104335.</title>
        <authorList>
            <person name="Ichikawa N."/>
            <person name="Katano-Makiyama Y."/>
            <person name="Hidaka K."/>
        </authorList>
    </citation>
    <scope>NUCLEOTIDE SEQUENCE [LARGE SCALE GENOMIC DNA]</scope>
    <source>
        <strain evidence="5 6">NBRC 104335</strain>
    </source>
</reference>
<dbReference type="InterPro" id="IPR003593">
    <property type="entry name" value="AAA+_ATPase"/>
</dbReference>
<keyword evidence="2" id="KW-0547">Nucleotide-binding</keyword>
<evidence type="ECO:0000259" key="4">
    <source>
        <dbReference type="PROSITE" id="PS50893"/>
    </source>
</evidence>
<evidence type="ECO:0000313" key="6">
    <source>
        <dbReference type="Proteomes" id="UP001476282"/>
    </source>
</evidence>
<dbReference type="InterPro" id="IPR027417">
    <property type="entry name" value="P-loop_NTPase"/>
</dbReference>
<dbReference type="SMART" id="SM00382">
    <property type="entry name" value="AAA"/>
    <property type="match status" value="1"/>
</dbReference>
<accession>A0ABP9UT85</accession>
<dbReference type="InterPro" id="IPR003439">
    <property type="entry name" value="ABC_transporter-like_ATP-bd"/>
</dbReference>
<feature type="domain" description="ABC transporter" evidence="4">
    <location>
        <begin position="8"/>
        <end position="249"/>
    </location>
</feature>
<keyword evidence="6" id="KW-1185">Reference proteome</keyword>
<dbReference type="InterPro" id="IPR017871">
    <property type="entry name" value="ABC_transporter-like_CS"/>
</dbReference>
<organism evidence="5 6">
    <name type="scientific">Haloferula sargassicola</name>
    <dbReference type="NCBI Taxonomy" id="490096"/>
    <lineage>
        <taxon>Bacteria</taxon>
        <taxon>Pseudomonadati</taxon>
        <taxon>Verrucomicrobiota</taxon>
        <taxon>Verrucomicrobiia</taxon>
        <taxon>Verrucomicrobiales</taxon>
        <taxon>Verrucomicrobiaceae</taxon>
        <taxon>Haloferula</taxon>
    </lineage>
</organism>
<keyword evidence="3 5" id="KW-0067">ATP-binding</keyword>
<dbReference type="EMBL" id="BAABRI010000033">
    <property type="protein sequence ID" value="GAA5484736.1"/>
    <property type="molecule type" value="Genomic_DNA"/>
</dbReference>
<gene>
    <name evidence="5" type="primary">btuD_7</name>
    <name evidence="5" type="ORF">Hsar01_03982</name>
</gene>
<dbReference type="Pfam" id="PF00005">
    <property type="entry name" value="ABC_tran"/>
    <property type="match status" value="1"/>
</dbReference>
<dbReference type="PROSITE" id="PS00211">
    <property type="entry name" value="ABC_TRANSPORTER_1"/>
    <property type="match status" value="1"/>
</dbReference>
<dbReference type="PROSITE" id="PS50893">
    <property type="entry name" value="ABC_TRANSPORTER_2"/>
    <property type="match status" value="1"/>
</dbReference>
<dbReference type="Proteomes" id="UP001476282">
    <property type="component" value="Unassembled WGS sequence"/>
</dbReference>
<protein>
    <submittedName>
        <fullName evidence="5">Vitamin B12 import ATP-binding protein BtuD</fullName>
    </submittedName>
</protein>
<dbReference type="PANTHER" id="PTHR42734">
    <property type="entry name" value="METAL TRANSPORT SYSTEM ATP-BINDING PROTEIN TM_0124-RELATED"/>
    <property type="match status" value="1"/>
</dbReference>
<proteinExistence type="predicted"/>
<dbReference type="SUPFAM" id="SSF52540">
    <property type="entry name" value="P-loop containing nucleoside triphosphate hydrolases"/>
    <property type="match status" value="1"/>
</dbReference>
<evidence type="ECO:0000256" key="1">
    <source>
        <dbReference type="ARBA" id="ARBA00022448"/>
    </source>
</evidence>
<dbReference type="Gene3D" id="3.40.50.300">
    <property type="entry name" value="P-loop containing nucleotide triphosphate hydrolases"/>
    <property type="match status" value="1"/>
</dbReference>
<name>A0ABP9UT85_9BACT</name>
<dbReference type="RefSeq" id="WP_353568841.1">
    <property type="nucleotide sequence ID" value="NZ_BAABRI010000033.1"/>
</dbReference>
<keyword evidence="1" id="KW-0813">Transport</keyword>
<dbReference type="InterPro" id="IPR050153">
    <property type="entry name" value="Metal_Ion_Import_ABC"/>
</dbReference>
<sequence length="264" mass="29643">MGEVFLKLEKVNVWRGIDARQPALREVSLDLRTGESVAILGPNGSGKSTLLKLLTGELRCEARRGSTCRLFDEELWNIEELRHRIGVVMPEEVARFDPDELAFDVVLSGFRGAYGRTPFMRFSRKERVKASRAVDRMEVEALVERPFAELSSGERRRFLIARALAHEPQVLVLDEPSTALDFAATTELTRLLRELMTHGTTVVLVTHHPAEIPPEMERVIALKEGRVFADGRKRGVMTAAGLSDLYGLPLKARWLDGWCAVRPA</sequence>
<evidence type="ECO:0000256" key="2">
    <source>
        <dbReference type="ARBA" id="ARBA00022741"/>
    </source>
</evidence>
<comment type="caution">
    <text evidence="5">The sequence shown here is derived from an EMBL/GenBank/DDBJ whole genome shotgun (WGS) entry which is preliminary data.</text>
</comment>
<evidence type="ECO:0000313" key="5">
    <source>
        <dbReference type="EMBL" id="GAA5484736.1"/>
    </source>
</evidence>
<evidence type="ECO:0000256" key="3">
    <source>
        <dbReference type="ARBA" id="ARBA00022840"/>
    </source>
</evidence>